<comment type="caution">
    <text evidence="3">The sequence shown here is derived from an EMBL/GenBank/DDBJ whole genome shotgun (WGS) entry which is preliminary data.</text>
</comment>
<comment type="similarity">
    <text evidence="1">Belongs to the hcp beta-lactamase family.</text>
</comment>
<gene>
    <name evidence="3" type="ORF">ACHAWO_003651</name>
</gene>
<dbReference type="Proteomes" id="UP001530400">
    <property type="component" value="Unassembled WGS sequence"/>
</dbReference>
<dbReference type="InterPro" id="IPR040239">
    <property type="entry name" value="HcpB-like"/>
</dbReference>
<reference evidence="3 4" key="1">
    <citation type="submission" date="2024-10" db="EMBL/GenBank/DDBJ databases">
        <title>Updated reference genomes for cyclostephanoid diatoms.</title>
        <authorList>
            <person name="Roberts W.R."/>
            <person name="Alverson A.J."/>
        </authorList>
    </citation>
    <scope>NUCLEOTIDE SEQUENCE [LARGE SCALE GENOMIC DNA]</scope>
    <source>
        <strain evidence="3 4">AJA010-31</strain>
    </source>
</reference>
<keyword evidence="4" id="KW-1185">Reference proteome</keyword>
<dbReference type="InterPro" id="IPR011990">
    <property type="entry name" value="TPR-like_helical_dom_sf"/>
</dbReference>
<sequence length="578" mass="65520">MRVLKRLTWHTVARRPFLSRHIGAHRLQTQNVAAMLGSSNSCCDFRMRHGYTPPSSKLHFYVPDNSVIPSLVHISSFSTNAQVDSDNNSNVNEGEKLYKLAMEALTKSEDARKAKEEKLLREQYDAMNKQRQRTMQREQARAEKREANPKLANLKIDLYDSSKDKAAGAAVVRTIVKQSQPNVKVDQHTDDDEAFWQTKAREHMEEAALRYGHASALVRLGNDALENEEQSTIFDKEWMQYWMEESPVALQRILNLSSIARGDASISNADYNRYDQYLTPYQQLSACLYKEAGKRGSAEGWYNLGHLIWECIDIESESTHYLKDEAFEAFYKSLKLDDADAMYFLAVQYLSNDEEDTSEEALHFREFLSNALEKMNPETIELIQSQTVDGFEVDPIDVADGDELYLVGYILLYRAALQYNHGPALHHLAILHHEVTGNDEEFRRLLSAAAATGYADALFLQGHSYFHGRDGYLKDDNAALENFLAAAENGNADAMVSAGAILHRGVKNDVGQYVIERDMPRAFDLYQQAGEMGSQEGWRNVVHCYATGQGVPKCVETAKHIAETMLRDGEEDKEDDDK</sequence>
<accession>A0ABD3NE06</accession>
<evidence type="ECO:0000256" key="1">
    <source>
        <dbReference type="ARBA" id="ARBA00008486"/>
    </source>
</evidence>
<dbReference type="InterPro" id="IPR006597">
    <property type="entry name" value="Sel1-like"/>
</dbReference>
<proteinExistence type="inferred from homology"/>
<dbReference type="SMART" id="SM00671">
    <property type="entry name" value="SEL1"/>
    <property type="match status" value="2"/>
</dbReference>
<evidence type="ECO:0000256" key="2">
    <source>
        <dbReference type="ARBA" id="ARBA00022737"/>
    </source>
</evidence>
<dbReference type="SUPFAM" id="SSF81901">
    <property type="entry name" value="HCP-like"/>
    <property type="match status" value="1"/>
</dbReference>
<evidence type="ECO:0000313" key="3">
    <source>
        <dbReference type="EMBL" id="KAL3772596.1"/>
    </source>
</evidence>
<keyword evidence="2" id="KW-0677">Repeat</keyword>
<name>A0ABD3NE06_9STRA</name>
<dbReference type="AlphaFoldDB" id="A0ABD3NE06"/>
<evidence type="ECO:0000313" key="4">
    <source>
        <dbReference type="Proteomes" id="UP001530400"/>
    </source>
</evidence>
<organism evidence="3 4">
    <name type="scientific">Cyclotella atomus</name>
    <dbReference type="NCBI Taxonomy" id="382360"/>
    <lineage>
        <taxon>Eukaryota</taxon>
        <taxon>Sar</taxon>
        <taxon>Stramenopiles</taxon>
        <taxon>Ochrophyta</taxon>
        <taxon>Bacillariophyta</taxon>
        <taxon>Coscinodiscophyceae</taxon>
        <taxon>Thalassiosirophycidae</taxon>
        <taxon>Stephanodiscales</taxon>
        <taxon>Stephanodiscaceae</taxon>
        <taxon>Cyclotella</taxon>
    </lineage>
</organism>
<dbReference type="PANTHER" id="PTHR13891:SF1">
    <property type="entry name" value="CYTOCHROME C OXIDASE ASSEMBLY FACTOR 7"/>
    <property type="match status" value="1"/>
</dbReference>
<dbReference type="EMBL" id="JALLPJ020001264">
    <property type="protein sequence ID" value="KAL3772596.1"/>
    <property type="molecule type" value="Genomic_DNA"/>
</dbReference>
<dbReference type="PANTHER" id="PTHR13891">
    <property type="entry name" value="CYTOCHROME C OXIDASE ASSEMBLY FACTOR 7"/>
    <property type="match status" value="1"/>
</dbReference>
<dbReference type="Gene3D" id="1.25.40.10">
    <property type="entry name" value="Tetratricopeptide repeat domain"/>
    <property type="match status" value="2"/>
</dbReference>
<protein>
    <submittedName>
        <fullName evidence="3">Uncharacterized protein</fullName>
    </submittedName>
</protein>